<protein>
    <recommendedName>
        <fullName evidence="3">Lipoprotein</fullName>
    </recommendedName>
</protein>
<name>A0A2R8B3A2_9RHOB</name>
<dbReference type="PROSITE" id="PS51257">
    <property type="entry name" value="PROKAR_LIPOPROTEIN"/>
    <property type="match status" value="1"/>
</dbReference>
<organism evidence="1 2">
    <name type="scientific">Albidovulum aquaemixtae</name>
    <dbReference type="NCBI Taxonomy" id="1542388"/>
    <lineage>
        <taxon>Bacteria</taxon>
        <taxon>Pseudomonadati</taxon>
        <taxon>Pseudomonadota</taxon>
        <taxon>Alphaproteobacteria</taxon>
        <taxon>Rhodobacterales</taxon>
        <taxon>Paracoccaceae</taxon>
        <taxon>Albidovulum</taxon>
    </lineage>
</organism>
<dbReference type="Proteomes" id="UP000244924">
    <property type="component" value="Unassembled WGS sequence"/>
</dbReference>
<dbReference type="EMBL" id="OMOQ01000001">
    <property type="protein sequence ID" value="SPH17119.1"/>
    <property type="molecule type" value="Genomic_DNA"/>
</dbReference>
<evidence type="ECO:0008006" key="3">
    <source>
        <dbReference type="Google" id="ProtNLM"/>
    </source>
</evidence>
<dbReference type="AlphaFoldDB" id="A0A2R8B3A2"/>
<keyword evidence="2" id="KW-1185">Reference proteome</keyword>
<reference evidence="1 2" key="1">
    <citation type="submission" date="2018-03" db="EMBL/GenBank/DDBJ databases">
        <authorList>
            <person name="Keele B.F."/>
        </authorList>
    </citation>
    <scope>NUCLEOTIDE SEQUENCE [LARGE SCALE GENOMIC DNA]</scope>
    <source>
        <strain evidence="1 2">CECT 8626</strain>
    </source>
</reference>
<evidence type="ECO:0000313" key="2">
    <source>
        <dbReference type="Proteomes" id="UP000244924"/>
    </source>
</evidence>
<sequence length="45" mass="4415">MRTFGLILAAAALSLAGCAPVIIGAGVAVVADEVVEDRQGGDGLF</sequence>
<gene>
    <name evidence="1" type="ORF">DEA8626_00634</name>
</gene>
<dbReference type="RefSeq" id="WP_181366343.1">
    <property type="nucleotide sequence ID" value="NZ_OMOQ01000001.1"/>
</dbReference>
<accession>A0A2R8B3A2</accession>
<evidence type="ECO:0000313" key="1">
    <source>
        <dbReference type="EMBL" id="SPH17119.1"/>
    </source>
</evidence>
<proteinExistence type="predicted"/>